<protein>
    <submittedName>
        <fullName evidence="3">HNHc domain containing protein</fullName>
    </submittedName>
</protein>
<dbReference type="SUPFAM" id="SSF54060">
    <property type="entry name" value="His-Me finger endonucleases"/>
    <property type="match status" value="1"/>
</dbReference>
<sequence>MSERFKALPDRNILTHLFEYSDGFLVRRVTVNGRAKAGDVISGTVKGYVRVTVRKTQYLVHRLIYVMKYGQIPDGMEIDHIDGNRSNNRIENLRLVTSQENSFNLQKFQGFSFSREKGKFRATIRKGGRTKHLGYFDTPDEARGAYIAAKSTYHVIEQRN</sequence>
<accession>A0A6J5N704</accession>
<dbReference type="EMBL" id="LR796370">
    <property type="protein sequence ID" value="CAB4140683.1"/>
    <property type="molecule type" value="Genomic_DNA"/>
</dbReference>
<reference evidence="3" key="1">
    <citation type="submission" date="2020-04" db="EMBL/GenBank/DDBJ databases">
        <authorList>
            <person name="Chiriac C."/>
            <person name="Salcher M."/>
            <person name="Ghai R."/>
            <person name="Kavagutti S V."/>
        </authorList>
    </citation>
    <scope>NUCLEOTIDE SEQUENCE</scope>
</reference>
<dbReference type="EMBL" id="LR796626">
    <property type="protein sequence ID" value="CAB4155370.1"/>
    <property type="molecule type" value="Genomic_DNA"/>
</dbReference>
<dbReference type="Gene3D" id="3.90.75.20">
    <property type="match status" value="1"/>
</dbReference>
<dbReference type="InterPro" id="IPR044925">
    <property type="entry name" value="His-Me_finger_sf"/>
</dbReference>
<dbReference type="Gene3D" id="3.30.730.10">
    <property type="entry name" value="AP2/ERF domain"/>
    <property type="match status" value="1"/>
</dbReference>
<proteinExistence type="predicted"/>
<dbReference type="InterPro" id="IPR003615">
    <property type="entry name" value="HNH_nuc"/>
</dbReference>
<evidence type="ECO:0000313" key="2">
    <source>
        <dbReference type="EMBL" id="CAB4140683.1"/>
    </source>
</evidence>
<name>A0A6J5N704_9CAUD</name>
<dbReference type="InterPro" id="IPR016177">
    <property type="entry name" value="DNA-bd_dom_sf"/>
</dbReference>
<evidence type="ECO:0000259" key="1">
    <source>
        <dbReference type="SMART" id="SM00507"/>
    </source>
</evidence>
<gene>
    <name evidence="4" type="ORF">UFOVP1449_12</name>
    <name evidence="2" type="ORF">UFOVP400_51</name>
    <name evidence="3" type="ORF">UFOVP669_3</name>
</gene>
<dbReference type="GO" id="GO:0003677">
    <property type="term" value="F:DNA binding"/>
    <property type="evidence" value="ECO:0007669"/>
    <property type="project" value="InterPro"/>
</dbReference>
<dbReference type="SMART" id="SM00507">
    <property type="entry name" value="HNHc"/>
    <property type="match status" value="1"/>
</dbReference>
<dbReference type="EMBL" id="LR797399">
    <property type="protein sequence ID" value="CAB4213393.1"/>
    <property type="molecule type" value="Genomic_DNA"/>
</dbReference>
<evidence type="ECO:0000313" key="3">
    <source>
        <dbReference type="EMBL" id="CAB4155370.1"/>
    </source>
</evidence>
<evidence type="ECO:0000313" key="4">
    <source>
        <dbReference type="EMBL" id="CAB4213393.1"/>
    </source>
</evidence>
<dbReference type="CDD" id="cd00085">
    <property type="entry name" value="HNHc"/>
    <property type="match status" value="1"/>
</dbReference>
<feature type="domain" description="HNH nuclease" evidence="1">
    <location>
        <begin position="54"/>
        <end position="102"/>
    </location>
</feature>
<dbReference type="Pfam" id="PF13392">
    <property type="entry name" value="HNH_3"/>
    <property type="match status" value="1"/>
</dbReference>
<dbReference type="SUPFAM" id="SSF54171">
    <property type="entry name" value="DNA-binding domain"/>
    <property type="match status" value="1"/>
</dbReference>
<dbReference type="InterPro" id="IPR036955">
    <property type="entry name" value="AP2/ERF_dom_sf"/>
</dbReference>
<organism evidence="3">
    <name type="scientific">uncultured Caudovirales phage</name>
    <dbReference type="NCBI Taxonomy" id="2100421"/>
    <lineage>
        <taxon>Viruses</taxon>
        <taxon>Duplodnaviria</taxon>
        <taxon>Heunggongvirae</taxon>
        <taxon>Uroviricota</taxon>
        <taxon>Caudoviricetes</taxon>
        <taxon>Peduoviridae</taxon>
        <taxon>Maltschvirus</taxon>
        <taxon>Maltschvirus maltsch</taxon>
    </lineage>
</organism>
<dbReference type="GO" id="GO:0003700">
    <property type="term" value="F:DNA-binding transcription factor activity"/>
    <property type="evidence" value="ECO:0007669"/>
    <property type="project" value="InterPro"/>
</dbReference>